<comment type="subunit">
    <text evidence="2 9">Homodimer.</text>
</comment>
<evidence type="ECO:0000313" key="10">
    <source>
        <dbReference type="EMBL" id="KEA65501.1"/>
    </source>
</evidence>
<evidence type="ECO:0000256" key="8">
    <source>
        <dbReference type="ARBA" id="ARBA00060547"/>
    </source>
</evidence>
<feature type="active site" description="Proton donor/acceptor" evidence="9">
    <location>
        <position position="58"/>
    </location>
</feature>
<dbReference type="STRING" id="1232683.ADIMK_0458"/>
<dbReference type="GO" id="GO:0008270">
    <property type="term" value="F:zinc ion binding"/>
    <property type="evidence" value="ECO:0007669"/>
    <property type="project" value="UniProtKB-UniRule"/>
</dbReference>
<evidence type="ECO:0000313" key="11">
    <source>
        <dbReference type="Proteomes" id="UP000028252"/>
    </source>
</evidence>
<feature type="binding site" evidence="9">
    <location>
        <position position="160"/>
    </location>
    <ligand>
        <name>Zn(2+)</name>
        <dbReference type="ChEBI" id="CHEBI:29105"/>
        <label>2</label>
    </ligand>
</feature>
<dbReference type="InterPro" id="IPR017484">
    <property type="entry name" value="Kynurenine_formamidase_bac"/>
</dbReference>
<feature type="binding site" evidence="9">
    <location>
        <position position="172"/>
    </location>
    <ligand>
        <name>Zn(2+)</name>
        <dbReference type="ChEBI" id="CHEBI:29105"/>
        <label>1</label>
    </ligand>
</feature>
<protein>
    <recommendedName>
        <fullName evidence="9">Kynurenine formamidase</fullName>
        <shortName evidence="9">KFA</shortName>
        <shortName evidence="9">KFase</shortName>
        <ecNumber evidence="9">3.5.1.9</ecNumber>
    </recommendedName>
    <alternativeName>
        <fullName evidence="9">Arylformamidase</fullName>
    </alternativeName>
    <alternativeName>
        <fullName evidence="9">N-formylkynurenine formamidase</fullName>
        <shortName evidence="9">FKF</shortName>
    </alternativeName>
</protein>
<keyword evidence="3 9" id="KW-0479">Metal-binding</keyword>
<dbReference type="OrthoDB" id="7067800at2"/>
<comment type="similarity">
    <text evidence="9">Belongs to the Cyclase 1 superfamily. KynB family.</text>
</comment>
<dbReference type="EC" id="3.5.1.9" evidence="9"/>
<dbReference type="PANTHER" id="PTHR31118:SF32">
    <property type="entry name" value="KYNURENINE FORMAMIDASE"/>
    <property type="match status" value="1"/>
</dbReference>
<dbReference type="eggNOG" id="COG1878">
    <property type="taxonomic scope" value="Bacteria"/>
</dbReference>
<dbReference type="PATRIC" id="fig|1232683.4.peg.452"/>
<dbReference type="UniPathway" id="UPA00333">
    <property type="reaction ID" value="UER00454"/>
</dbReference>
<evidence type="ECO:0000256" key="3">
    <source>
        <dbReference type="ARBA" id="ARBA00022723"/>
    </source>
</evidence>
<accession>A0A081G3Z6</accession>
<evidence type="ECO:0000256" key="6">
    <source>
        <dbReference type="ARBA" id="ARBA00023079"/>
    </source>
</evidence>
<dbReference type="GO" id="GO:0004328">
    <property type="term" value="F:formamidase activity"/>
    <property type="evidence" value="ECO:0007669"/>
    <property type="project" value="InterPro"/>
</dbReference>
<dbReference type="SUPFAM" id="SSF102198">
    <property type="entry name" value="Putative cyclase"/>
    <property type="match status" value="1"/>
</dbReference>
<evidence type="ECO:0000256" key="5">
    <source>
        <dbReference type="ARBA" id="ARBA00022833"/>
    </source>
</evidence>
<dbReference type="GO" id="GO:0004061">
    <property type="term" value="F:arylformamidase activity"/>
    <property type="evidence" value="ECO:0007669"/>
    <property type="project" value="UniProtKB-UniRule"/>
</dbReference>
<dbReference type="EMBL" id="JMQN01000011">
    <property type="protein sequence ID" value="KEA65501.1"/>
    <property type="molecule type" value="Genomic_DNA"/>
</dbReference>
<dbReference type="NCBIfam" id="TIGR03035">
    <property type="entry name" value="trp_arylform"/>
    <property type="match status" value="1"/>
</dbReference>
<feature type="binding site" evidence="9">
    <location>
        <position position="18"/>
    </location>
    <ligand>
        <name>substrate</name>
    </ligand>
</feature>
<keyword evidence="11" id="KW-1185">Reference proteome</keyword>
<proteinExistence type="inferred from homology"/>
<dbReference type="GO" id="GO:0019441">
    <property type="term" value="P:L-tryptophan catabolic process to kynurenine"/>
    <property type="evidence" value="ECO:0007669"/>
    <property type="project" value="UniProtKB-UniRule"/>
</dbReference>
<dbReference type="Proteomes" id="UP000028252">
    <property type="component" value="Unassembled WGS sequence"/>
</dbReference>
<gene>
    <name evidence="9" type="primary">kynB</name>
    <name evidence="10" type="ORF">ADIMK_0458</name>
</gene>
<reference evidence="10 11" key="1">
    <citation type="submission" date="2014-04" db="EMBL/GenBank/DDBJ databases">
        <title>Marinobacterium kochiensis sp. nov., isolated from sediment sample collected from Kochi backwaters in Kerala, India.</title>
        <authorList>
            <person name="Singh A."/>
            <person name="Pinnaka A.K."/>
        </authorList>
    </citation>
    <scope>NUCLEOTIDE SEQUENCE [LARGE SCALE GENOMIC DNA]</scope>
    <source>
        <strain evidence="10 11">AK27</strain>
    </source>
</reference>
<evidence type="ECO:0000256" key="9">
    <source>
        <dbReference type="HAMAP-Rule" id="MF_01969"/>
    </source>
</evidence>
<comment type="cofactor">
    <cofactor evidence="9">
        <name>Zn(2+)</name>
        <dbReference type="ChEBI" id="CHEBI:29105"/>
    </cofactor>
    <text evidence="9">Binds 2 zinc ions per subunit.</text>
</comment>
<feature type="binding site" evidence="9">
    <location>
        <position position="48"/>
    </location>
    <ligand>
        <name>Zn(2+)</name>
        <dbReference type="ChEBI" id="CHEBI:29105"/>
        <label>1</label>
    </ligand>
</feature>
<dbReference type="InterPro" id="IPR007325">
    <property type="entry name" value="KFase/CYL"/>
</dbReference>
<dbReference type="PANTHER" id="PTHR31118">
    <property type="entry name" value="CYCLASE-LIKE PROTEIN 2"/>
    <property type="match status" value="1"/>
</dbReference>
<dbReference type="Pfam" id="PF04199">
    <property type="entry name" value="Cyclase"/>
    <property type="match status" value="1"/>
</dbReference>
<sequence length="208" mass="22605">MSKIWDISQLLRPGLPVWPGDSTFETNAKWVLDSDCPVNVGQFQLSTHSGTHADAPLHYDPMGLAIADVDLDIYIGPCVLIDAICAKGQVEPEDIADQLPNRVERVLLRTYAAFPHDHWVEKFTSVAPATIDLIASRGARLIGIDSPSLDPQTSKTLDAHHAAHRCSLAILEGLVLDGVPPGNYELIAPPLKLKQLDASPVRALLRSI</sequence>
<comment type="caution">
    <text evidence="10">The sequence shown here is derived from an EMBL/GenBank/DDBJ whole genome shotgun (WGS) entry which is preliminary data.</text>
</comment>
<evidence type="ECO:0000256" key="2">
    <source>
        <dbReference type="ARBA" id="ARBA00011738"/>
    </source>
</evidence>
<dbReference type="RefSeq" id="WP_036182990.1">
    <property type="nucleotide sequence ID" value="NZ_JMQN01000011.1"/>
</dbReference>
<feature type="binding site" evidence="9">
    <location>
        <position position="54"/>
    </location>
    <ligand>
        <name>Zn(2+)</name>
        <dbReference type="ChEBI" id="CHEBI:29105"/>
        <label>1</label>
    </ligand>
</feature>
<feature type="binding site" evidence="9">
    <location>
        <position position="172"/>
    </location>
    <ligand>
        <name>Zn(2+)</name>
        <dbReference type="ChEBI" id="CHEBI:29105"/>
        <label>2</label>
    </ligand>
</feature>
<dbReference type="HAMAP" id="MF_01969">
    <property type="entry name" value="KynB"/>
    <property type="match status" value="1"/>
</dbReference>
<dbReference type="Gene3D" id="3.50.30.50">
    <property type="entry name" value="Putative cyclase"/>
    <property type="match status" value="1"/>
</dbReference>
<organism evidence="10 11">
    <name type="scientific">Marinobacterium lacunae</name>
    <dbReference type="NCBI Taxonomy" id="1232683"/>
    <lineage>
        <taxon>Bacteria</taxon>
        <taxon>Pseudomonadati</taxon>
        <taxon>Pseudomonadota</taxon>
        <taxon>Gammaproteobacteria</taxon>
        <taxon>Oceanospirillales</taxon>
        <taxon>Oceanospirillaceae</taxon>
        <taxon>Marinobacterium</taxon>
    </lineage>
</organism>
<feature type="binding site" evidence="9">
    <location>
        <position position="52"/>
    </location>
    <ligand>
        <name>Zn(2+)</name>
        <dbReference type="ChEBI" id="CHEBI:29105"/>
        <label>1</label>
    </ligand>
</feature>
<name>A0A081G3Z6_9GAMM</name>
<comment type="catalytic activity">
    <reaction evidence="7 9">
        <text>N-formyl-L-kynurenine + H2O = L-kynurenine + formate + H(+)</text>
        <dbReference type="Rhea" id="RHEA:13009"/>
        <dbReference type="ChEBI" id="CHEBI:15377"/>
        <dbReference type="ChEBI" id="CHEBI:15378"/>
        <dbReference type="ChEBI" id="CHEBI:15740"/>
        <dbReference type="ChEBI" id="CHEBI:57959"/>
        <dbReference type="ChEBI" id="CHEBI:58629"/>
        <dbReference type="EC" id="3.5.1.9"/>
    </reaction>
</comment>
<dbReference type="InterPro" id="IPR037175">
    <property type="entry name" value="KFase_sf"/>
</dbReference>
<comment type="pathway">
    <text evidence="8 9">Amino-acid degradation; L-tryptophan degradation via kynurenine pathway; L-kynurenine from L-tryptophan: step 2/2.</text>
</comment>
<keyword evidence="5 9" id="KW-0862">Zinc</keyword>
<dbReference type="FunFam" id="3.50.30.50:FF:000001">
    <property type="entry name" value="Kynurenine formamidase"/>
    <property type="match status" value="1"/>
</dbReference>
<keyword evidence="4 9" id="KW-0378">Hydrolase</keyword>
<dbReference type="AlphaFoldDB" id="A0A081G3Z6"/>
<comment type="function">
    <text evidence="1 9">Catalyzes the hydrolysis of N-formyl-L-kynurenine to L-kynurenine, the second step in the kynurenine pathway of tryptophan degradation.</text>
</comment>
<evidence type="ECO:0000256" key="1">
    <source>
        <dbReference type="ARBA" id="ARBA00002204"/>
    </source>
</evidence>
<keyword evidence="6 9" id="KW-0823">Tryptophan catabolism</keyword>
<evidence type="ECO:0000256" key="7">
    <source>
        <dbReference type="ARBA" id="ARBA00048496"/>
    </source>
</evidence>
<evidence type="ECO:0000256" key="4">
    <source>
        <dbReference type="ARBA" id="ARBA00022801"/>
    </source>
</evidence>
<feature type="binding site" evidence="9">
    <location>
        <position position="54"/>
    </location>
    <ligand>
        <name>Zn(2+)</name>
        <dbReference type="ChEBI" id="CHEBI:29105"/>
        <label>2</label>
    </ligand>
</feature>